<reference evidence="1 2" key="1">
    <citation type="submission" date="2023-01" db="EMBL/GenBank/DDBJ databases">
        <title>Analysis of 21 Apiospora genomes using comparative genomics revels a genus with tremendous synthesis potential of carbohydrate active enzymes and secondary metabolites.</title>
        <authorList>
            <person name="Sorensen T."/>
        </authorList>
    </citation>
    <scope>NUCLEOTIDE SEQUENCE [LARGE SCALE GENOMIC DNA]</scope>
    <source>
        <strain evidence="1 2">CBS 135458</strain>
    </source>
</reference>
<comment type="caution">
    <text evidence="1">The sequence shown here is derived from an EMBL/GenBank/DDBJ whole genome shotgun (WGS) entry which is preliminary data.</text>
</comment>
<protein>
    <submittedName>
        <fullName evidence="1">Uncharacterized protein</fullName>
    </submittedName>
</protein>
<name>A0ABR1TRU5_9PEZI</name>
<dbReference type="RefSeq" id="XP_066711571.1">
    <property type="nucleotide sequence ID" value="XM_066862461.1"/>
</dbReference>
<sequence length="74" mass="7661">MRQSVDGGYQPTGAVVSDWLLVMNRVGTGGGSLLASVDVRCAGEDFFFPSPAFIYQISCAGARGGLPAAPAHRC</sequence>
<dbReference type="Proteomes" id="UP001480595">
    <property type="component" value="Unassembled WGS sequence"/>
</dbReference>
<dbReference type="GeneID" id="92095524"/>
<dbReference type="EMBL" id="JAQQWL010000011">
    <property type="protein sequence ID" value="KAK8049322.1"/>
    <property type="molecule type" value="Genomic_DNA"/>
</dbReference>
<evidence type="ECO:0000313" key="1">
    <source>
        <dbReference type="EMBL" id="KAK8049322.1"/>
    </source>
</evidence>
<keyword evidence="2" id="KW-1185">Reference proteome</keyword>
<proteinExistence type="predicted"/>
<gene>
    <name evidence="1" type="ORF">PG994_011052</name>
</gene>
<organism evidence="1 2">
    <name type="scientific">Apiospora phragmitis</name>
    <dbReference type="NCBI Taxonomy" id="2905665"/>
    <lineage>
        <taxon>Eukaryota</taxon>
        <taxon>Fungi</taxon>
        <taxon>Dikarya</taxon>
        <taxon>Ascomycota</taxon>
        <taxon>Pezizomycotina</taxon>
        <taxon>Sordariomycetes</taxon>
        <taxon>Xylariomycetidae</taxon>
        <taxon>Amphisphaeriales</taxon>
        <taxon>Apiosporaceae</taxon>
        <taxon>Apiospora</taxon>
    </lineage>
</organism>
<evidence type="ECO:0000313" key="2">
    <source>
        <dbReference type="Proteomes" id="UP001480595"/>
    </source>
</evidence>
<accession>A0ABR1TRU5</accession>